<feature type="transmembrane region" description="Helical" evidence="2">
    <location>
        <begin position="12"/>
        <end position="30"/>
    </location>
</feature>
<dbReference type="InterPro" id="IPR052901">
    <property type="entry name" value="Bact_TGase-like"/>
</dbReference>
<dbReference type="EMBL" id="BAAAOH010000001">
    <property type="protein sequence ID" value="GAA1978520.1"/>
    <property type="molecule type" value="Genomic_DNA"/>
</dbReference>
<feature type="compositionally biased region" description="Low complexity" evidence="1">
    <location>
        <begin position="770"/>
        <end position="787"/>
    </location>
</feature>
<feature type="region of interest" description="Disordered" evidence="1">
    <location>
        <begin position="760"/>
        <end position="787"/>
    </location>
</feature>
<dbReference type="InterPro" id="IPR002931">
    <property type="entry name" value="Transglutaminase-like"/>
</dbReference>
<gene>
    <name evidence="4" type="ORF">GCM10009777_09600</name>
</gene>
<dbReference type="Proteomes" id="UP001500326">
    <property type="component" value="Unassembled WGS sequence"/>
</dbReference>
<evidence type="ECO:0000313" key="5">
    <source>
        <dbReference type="Proteomes" id="UP001500326"/>
    </source>
</evidence>
<feature type="domain" description="Transglutaminase-like" evidence="3">
    <location>
        <begin position="483"/>
        <end position="554"/>
    </location>
</feature>
<feature type="compositionally biased region" description="Pro residues" evidence="1">
    <location>
        <begin position="576"/>
        <end position="592"/>
    </location>
</feature>
<comment type="caution">
    <text evidence="4">The sequence shown here is derived from an EMBL/GenBank/DDBJ whole genome shotgun (WGS) entry which is preliminary data.</text>
</comment>
<protein>
    <submittedName>
        <fullName evidence="4">Transglutaminase-like domain-containing protein</fullName>
    </submittedName>
</protein>
<feature type="transmembrane region" description="Helical" evidence="2">
    <location>
        <begin position="173"/>
        <end position="192"/>
    </location>
</feature>
<feature type="transmembrane region" description="Helical" evidence="2">
    <location>
        <begin position="36"/>
        <end position="56"/>
    </location>
</feature>
<accession>A0ABN2S1E6</accession>
<dbReference type="PANTHER" id="PTHR42736">
    <property type="entry name" value="PROTEIN-GLUTAMINE GAMMA-GLUTAMYLTRANSFERASE"/>
    <property type="match status" value="1"/>
</dbReference>
<keyword evidence="2" id="KW-0472">Membrane</keyword>
<dbReference type="Pfam" id="PF11992">
    <property type="entry name" value="TgpA_N"/>
    <property type="match status" value="1"/>
</dbReference>
<organism evidence="4 5">
    <name type="scientific">Microbacterium pumilum</name>
    <dbReference type="NCBI Taxonomy" id="344165"/>
    <lineage>
        <taxon>Bacteria</taxon>
        <taxon>Bacillati</taxon>
        <taxon>Actinomycetota</taxon>
        <taxon>Actinomycetes</taxon>
        <taxon>Micrococcales</taxon>
        <taxon>Microbacteriaceae</taxon>
        <taxon>Microbacterium</taxon>
    </lineage>
</organism>
<evidence type="ECO:0000313" key="4">
    <source>
        <dbReference type="EMBL" id="GAA1978520.1"/>
    </source>
</evidence>
<feature type="region of interest" description="Disordered" evidence="1">
    <location>
        <begin position="549"/>
        <end position="604"/>
    </location>
</feature>
<reference evidence="4 5" key="1">
    <citation type="journal article" date="2019" name="Int. J. Syst. Evol. Microbiol.">
        <title>The Global Catalogue of Microorganisms (GCM) 10K type strain sequencing project: providing services to taxonomists for standard genome sequencing and annotation.</title>
        <authorList>
            <consortium name="The Broad Institute Genomics Platform"/>
            <consortium name="The Broad Institute Genome Sequencing Center for Infectious Disease"/>
            <person name="Wu L."/>
            <person name="Ma J."/>
        </authorList>
    </citation>
    <scope>NUCLEOTIDE SEQUENCE [LARGE SCALE GENOMIC DNA]</scope>
    <source>
        <strain evidence="4 5">JCM 14902</strain>
    </source>
</reference>
<evidence type="ECO:0000256" key="2">
    <source>
        <dbReference type="SAM" id="Phobius"/>
    </source>
</evidence>
<feature type="transmembrane region" description="Helical" evidence="2">
    <location>
        <begin position="125"/>
        <end position="145"/>
    </location>
</feature>
<dbReference type="InterPro" id="IPR038765">
    <property type="entry name" value="Papain-like_cys_pep_sf"/>
</dbReference>
<keyword evidence="2" id="KW-1133">Transmembrane helix</keyword>
<keyword evidence="2" id="KW-0812">Transmembrane</keyword>
<dbReference type="InterPro" id="IPR021878">
    <property type="entry name" value="TgpA_N"/>
</dbReference>
<evidence type="ECO:0000256" key="1">
    <source>
        <dbReference type="SAM" id="MobiDB-lite"/>
    </source>
</evidence>
<evidence type="ECO:0000259" key="3">
    <source>
        <dbReference type="SMART" id="SM00460"/>
    </source>
</evidence>
<feature type="transmembrane region" description="Helical" evidence="2">
    <location>
        <begin position="219"/>
        <end position="241"/>
    </location>
</feature>
<dbReference type="Pfam" id="PF01841">
    <property type="entry name" value="Transglut_core"/>
    <property type="match status" value="1"/>
</dbReference>
<dbReference type="Gene3D" id="3.10.620.30">
    <property type="match status" value="1"/>
</dbReference>
<dbReference type="PANTHER" id="PTHR42736:SF1">
    <property type="entry name" value="PROTEIN-GLUTAMINE GAMMA-GLUTAMYLTRANSFERASE"/>
    <property type="match status" value="1"/>
</dbReference>
<feature type="transmembrane region" description="Helical" evidence="2">
    <location>
        <begin position="608"/>
        <end position="636"/>
    </location>
</feature>
<keyword evidence="5" id="KW-1185">Reference proteome</keyword>
<dbReference type="SUPFAM" id="SSF54001">
    <property type="entry name" value="Cysteine proteinases"/>
    <property type="match status" value="1"/>
</dbReference>
<sequence length="787" mass="82434">MSAGLLPRRRWVADLTASALLLAVPIAGFWPTYGGPGYLVAVCAAAILGMGIAALGAWRRWGVLAVAGLVVLAYFVFGPALAVPQTTIAGVIPTLDSWYRLAAGVVTSWKQLLTTVAPLPAAEGFLIAPFLLTLVAATLTTSLALRARSAAWTLLPAAGFLAIQIALGTSEPAVPVIEGVVFAVVSIVWLALRQTWAPALGAVPLGEGGGARAGALRRVLMGAGVVAIAVGAGVVTSGVAAPAAPRYVLRDVVIPPFDVRAYPSPLQSYRGYVRDFADEPLFTVSGMPADARVRLAAMDAYSGTVYNVSGGGAGSSSAFVPIRPDMSPDARGAEATVHVEIAGLTGVWMPEVGAVTQVDFAGARADDLRRAAHYNAATQTAVVTSQLRAGDEYDLRVVIADDPSDEALGDVPFAPFRMPAQDGVPQDFVEVAAKAVAEAETPIEQVRALQTWLSESGFFSHGLEGEPLSRAGHGAERISTMLGAEQMVGDDEQYAVAMSLLANELGIPARVVMGFHPDEDAANNPVFTATGDNLHAWVEVAFEGVGWVPFDPTPPEDQVPSDQTTKPRADPKPQVLQPPPPQQEPVDMPPTVPDEREDDDDDNAGSGILGLVLAITAGSIGVLLLLATPFVVIGALKVSRRRRRLQAERAADRISGGWSEIVDNAADYGTPVRPGATRLEDAATVTAAFSQPQVVTLARQADAEVFGPADPSDADVAEFWRQVDDILDEMARSTTFWGRLRARLNLRSLLAGTRFALPMRSRADQPAPPKAGGVAGPESAEPAEGAP</sequence>
<feature type="transmembrane region" description="Helical" evidence="2">
    <location>
        <begin position="150"/>
        <end position="167"/>
    </location>
</feature>
<feature type="transmembrane region" description="Helical" evidence="2">
    <location>
        <begin position="63"/>
        <end position="83"/>
    </location>
</feature>
<name>A0ABN2S1E6_9MICO</name>
<dbReference type="SMART" id="SM00460">
    <property type="entry name" value="TGc"/>
    <property type="match status" value="1"/>
</dbReference>
<proteinExistence type="predicted"/>
<dbReference type="RefSeq" id="WP_344059049.1">
    <property type="nucleotide sequence ID" value="NZ_BAAAOH010000001.1"/>
</dbReference>